<keyword evidence="3" id="KW-1185">Reference proteome</keyword>
<organism evidence="2 3">
    <name type="scientific">Pseudanabaena catenata USMAC16</name>
    <dbReference type="NCBI Taxonomy" id="1855837"/>
    <lineage>
        <taxon>Bacteria</taxon>
        <taxon>Bacillati</taxon>
        <taxon>Cyanobacteriota</taxon>
        <taxon>Cyanophyceae</taxon>
        <taxon>Pseudanabaenales</taxon>
        <taxon>Pseudanabaenaceae</taxon>
        <taxon>Pseudanabaena</taxon>
    </lineage>
</organism>
<reference evidence="2" key="1">
    <citation type="submission" date="2019-05" db="EMBL/GenBank/DDBJ databases">
        <title>Whole genome sequencing of Pseudanabaena catenata USMAC16.</title>
        <authorList>
            <person name="Khan Z."/>
            <person name="Omar W.M."/>
            <person name="Convey P."/>
            <person name="Merican F."/>
            <person name="Najimudin N."/>
        </authorList>
    </citation>
    <scope>NUCLEOTIDE SEQUENCE</scope>
    <source>
        <strain evidence="2">USMAC16</strain>
    </source>
</reference>
<feature type="domain" description="DUF4935" evidence="1">
    <location>
        <begin position="10"/>
        <end position="199"/>
    </location>
</feature>
<dbReference type="Proteomes" id="UP001152872">
    <property type="component" value="Unassembled WGS sequence"/>
</dbReference>
<protein>
    <submittedName>
        <fullName evidence="2">PIN domain-containing protein</fullName>
    </submittedName>
</protein>
<accession>A0A9X4M572</accession>
<dbReference type="EMBL" id="VBTY01000003">
    <property type="protein sequence ID" value="MDG3493084.1"/>
    <property type="molecule type" value="Genomic_DNA"/>
</dbReference>
<evidence type="ECO:0000313" key="3">
    <source>
        <dbReference type="Proteomes" id="UP001152872"/>
    </source>
</evidence>
<dbReference type="InterPro" id="IPR032557">
    <property type="entry name" value="DUF4935"/>
</dbReference>
<dbReference type="RefSeq" id="WP_009625116.1">
    <property type="nucleotide sequence ID" value="NZ_VBTY01000003.1"/>
</dbReference>
<proteinExistence type="predicted"/>
<dbReference type="Pfam" id="PF16289">
    <property type="entry name" value="PIN_12"/>
    <property type="match status" value="1"/>
</dbReference>
<evidence type="ECO:0000259" key="1">
    <source>
        <dbReference type="Pfam" id="PF16289"/>
    </source>
</evidence>
<evidence type="ECO:0000313" key="2">
    <source>
        <dbReference type="EMBL" id="MDG3493084.1"/>
    </source>
</evidence>
<sequence>MTTPDSKPIIFIDTSFLKGISWKDPHWQLLLEKSKQANIQIVIPELVLKEWSSQWRDDIIQKARRVKESIDTLIDTWDKSPTTGYSKLDENPYFIANISIESFEKDIDSKVSAYSNKLVSDNRLYVLSKQPHHTEGAFTRYFDWKPPFNNPLNSEKGVENREDTKTRMARKEHFPDAWILEAALDFSETTANFYVLCRDKRLNNSFKNELGIQTYHNAREVLDAIEQKDKETTPSLQDIPEIKDSHEKNSDGSLIQLFNLELFQRVLGYIYWLEGENAVSKDTLIERLKQKYGYTSEQIRSTADYLSHVSKVIEDTGNYYIAVDIKMCKDAANQVLSDVLSLLDED</sequence>
<name>A0A9X4M572_9CYAN</name>
<comment type="caution">
    <text evidence="2">The sequence shown here is derived from an EMBL/GenBank/DDBJ whole genome shotgun (WGS) entry which is preliminary data.</text>
</comment>
<gene>
    <name evidence="2" type="ORF">FEV09_00775</name>
</gene>
<dbReference type="AlphaFoldDB" id="A0A9X4M572"/>